<dbReference type="GO" id="GO:0005634">
    <property type="term" value="C:nucleus"/>
    <property type="evidence" value="ECO:0000318"/>
    <property type="project" value="GO_Central"/>
</dbReference>
<evidence type="ECO:0000256" key="1">
    <source>
        <dbReference type="ARBA" id="ARBA00004123"/>
    </source>
</evidence>
<evidence type="ECO:0000259" key="14">
    <source>
        <dbReference type="PROSITE" id="PS51194"/>
    </source>
</evidence>
<gene>
    <name evidence="17" type="primary">20210019</name>
    <name evidence="16" type="ORF">HELRODRAFT_185175</name>
</gene>
<reference evidence="17" key="3">
    <citation type="submission" date="2015-06" db="UniProtKB">
        <authorList>
            <consortium name="EnsemblMetazoa"/>
        </authorList>
    </citation>
    <scope>IDENTIFICATION</scope>
</reference>
<evidence type="ECO:0000256" key="11">
    <source>
        <dbReference type="RuleBase" id="RU000492"/>
    </source>
</evidence>
<keyword evidence="3 11" id="KW-0547">Nucleotide-binding</keyword>
<dbReference type="eggNOG" id="KOG0330">
    <property type="taxonomic scope" value="Eukaryota"/>
</dbReference>
<keyword evidence="7" id="KW-0694">RNA-binding</keyword>
<evidence type="ECO:0000259" key="15">
    <source>
        <dbReference type="PROSITE" id="PS51195"/>
    </source>
</evidence>
<evidence type="ECO:0000256" key="9">
    <source>
        <dbReference type="ARBA" id="ARBA00024350"/>
    </source>
</evidence>
<dbReference type="GO" id="GO:0003723">
    <property type="term" value="F:RNA binding"/>
    <property type="evidence" value="ECO:0007669"/>
    <property type="project" value="UniProtKB-KW"/>
</dbReference>
<dbReference type="PANTHER" id="PTHR47959">
    <property type="entry name" value="ATP-DEPENDENT RNA HELICASE RHLE-RELATED"/>
    <property type="match status" value="1"/>
</dbReference>
<dbReference type="GO" id="GO:0016787">
    <property type="term" value="F:hydrolase activity"/>
    <property type="evidence" value="ECO:0007669"/>
    <property type="project" value="UniProtKB-KW"/>
</dbReference>
<dbReference type="FunCoup" id="T1FMH0">
    <property type="interactions" value="2025"/>
</dbReference>
<dbReference type="EnsemblMetazoa" id="HelroT185175">
    <property type="protein sequence ID" value="HelroP185175"/>
    <property type="gene ID" value="HelroG185175"/>
</dbReference>
<dbReference type="Pfam" id="PF00271">
    <property type="entry name" value="Helicase_C"/>
    <property type="match status" value="1"/>
</dbReference>
<evidence type="ECO:0000259" key="13">
    <source>
        <dbReference type="PROSITE" id="PS51192"/>
    </source>
</evidence>
<dbReference type="RefSeq" id="XP_009029336.1">
    <property type="nucleotide sequence ID" value="XM_009031088.1"/>
</dbReference>
<dbReference type="OrthoDB" id="10261904at2759"/>
<dbReference type="GO" id="GO:0006364">
    <property type="term" value="P:rRNA processing"/>
    <property type="evidence" value="ECO:0000318"/>
    <property type="project" value="GO_Central"/>
</dbReference>
<feature type="region of interest" description="Disordered" evidence="12">
    <location>
        <begin position="409"/>
        <end position="444"/>
    </location>
</feature>
<feature type="domain" description="Helicase ATP-binding" evidence="13">
    <location>
        <begin position="47"/>
        <end position="218"/>
    </location>
</feature>
<dbReference type="KEGG" id="hro:HELRODRAFT_185175"/>
<dbReference type="InterPro" id="IPR014001">
    <property type="entry name" value="Helicase_ATP-bd"/>
</dbReference>
<evidence type="ECO:0000313" key="18">
    <source>
        <dbReference type="Proteomes" id="UP000015101"/>
    </source>
</evidence>
<evidence type="ECO:0000256" key="5">
    <source>
        <dbReference type="ARBA" id="ARBA00022806"/>
    </source>
</evidence>
<accession>T1FMH0</accession>
<dbReference type="SMART" id="SM00487">
    <property type="entry name" value="DEXDc"/>
    <property type="match status" value="1"/>
</dbReference>
<evidence type="ECO:0000256" key="6">
    <source>
        <dbReference type="ARBA" id="ARBA00022840"/>
    </source>
</evidence>
<dbReference type="InterPro" id="IPR000629">
    <property type="entry name" value="RNA-helicase_DEAD-box_CS"/>
</dbReference>
<evidence type="ECO:0000256" key="4">
    <source>
        <dbReference type="ARBA" id="ARBA00022801"/>
    </source>
</evidence>
<keyword evidence="5 11" id="KW-0347">Helicase</keyword>
<dbReference type="GO" id="GO:0003724">
    <property type="term" value="F:RNA helicase activity"/>
    <property type="evidence" value="ECO:0007669"/>
    <property type="project" value="UniProtKB-EC"/>
</dbReference>
<feature type="short sequence motif" description="Q motif" evidence="10">
    <location>
        <begin position="16"/>
        <end position="44"/>
    </location>
</feature>
<dbReference type="InterPro" id="IPR011545">
    <property type="entry name" value="DEAD/DEAH_box_helicase_dom"/>
</dbReference>
<protein>
    <recommendedName>
        <fullName evidence="2">RNA helicase</fullName>
        <ecNumber evidence="2">3.6.4.13</ecNumber>
    </recommendedName>
</protein>
<dbReference type="PANTHER" id="PTHR47959:SF20">
    <property type="entry name" value="RNA HELICASE"/>
    <property type="match status" value="1"/>
</dbReference>
<evidence type="ECO:0000256" key="3">
    <source>
        <dbReference type="ARBA" id="ARBA00022741"/>
    </source>
</evidence>
<evidence type="ECO:0000256" key="7">
    <source>
        <dbReference type="ARBA" id="ARBA00022884"/>
    </source>
</evidence>
<evidence type="ECO:0000256" key="10">
    <source>
        <dbReference type="PROSITE-ProRule" id="PRU00552"/>
    </source>
</evidence>
<comment type="subcellular location">
    <subcellularLocation>
        <location evidence="1">Nucleus</location>
    </subcellularLocation>
</comment>
<sequence>MDVLPFSSGTSSNDDISFESLGVVQVLCEACQRLKWSKPTPIQKETIPVALLGKDIIGLAETGSGKTGAFAIPILQDLLQKQSRLFALILTPTRELAFQINETFEALGAGMKLKCAVIIGGVNMMEQSIMLAKKPHIIIATPGRLLDQLEGDTGFNLNSLQYLVLDEADRILNLDFEAEVNKILKMIPKKRKTYLFSATMTEKVSKLQRASLKNPVKVEVSNKYQTSSSLTQHYLFIPYRYKLENLVYLLNELSGNSVIIFIENCAKTQVIWLTLRNLGFTAFQLHGKMAQNKRLESLSKFKENDRSILVCTDVASRGLDIAHVDVVVVYNMPTRTKDYIHRVGRTARAGRSGKAYIFVTQYDVEDYLKIEKLLGYQIPKHTIPQDDVLCLQERCAEATRAAKYQLAEAEKKGTKQKRIKDSNKGENDDTEEASGVRKKFKRKK</sequence>
<organism evidence="17 18">
    <name type="scientific">Helobdella robusta</name>
    <name type="common">Californian leech</name>
    <dbReference type="NCBI Taxonomy" id="6412"/>
    <lineage>
        <taxon>Eukaryota</taxon>
        <taxon>Metazoa</taxon>
        <taxon>Spiralia</taxon>
        <taxon>Lophotrochozoa</taxon>
        <taxon>Annelida</taxon>
        <taxon>Clitellata</taxon>
        <taxon>Hirudinea</taxon>
        <taxon>Rhynchobdellida</taxon>
        <taxon>Glossiphoniidae</taxon>
        <taxon>Helobdella</taxon>
    </lineage>
</organism>
<dbReference type="PROSITE" id="PS51195">
    <property type="entry name" value="Q_MOTIF"/>
    <property type="match status" value="1"/>
</dbReference>
<evidence type="ECO:0000313" key="17">
    <source>
        <dbReference type="EnsemblMetazoa" id="HelroP185175"/>
    </source>
</evidence>
<dbReference type="SMART" id="SM00490">
    <property type="entry name" value="HELICc"/>
    <property type="match status" value="1"/>
</dbReference>
<comment type="similarity">
    <text evidence="9">Belongs to the DEAD box helicase family. DDX47/RRP3 subfamily.</text>
</comment>
<name>T1FMH0_HELRO</name>
<dbReference type="EMBL" id="AMQM01001996">
    <property type="status" value="NOT_ANNOTATED_CDS"/>
    <property type="molecule type" value="Genomic_DNA"/>
</dbReference>
<dbReference type="InParanoid" id="T1FMH0"/>
<evidence type="ECO:0000256" key="8">
    <source>
        <dbReference type="ARBA" id="ARBA00023242"/>
    </source>
</evidence>
<evidence type="ECO:0000256" key="12">
    <source>
        <dbReference type="SAM" id="MobiDB-lite"/>
    </source>
</evidence>
<dbReference type="HOGENOM" id="CLU_003041_1_1_1"/>
<dbReference type="InterPro" id="IPR001650">
    <property type="entry name" value="Helicase_C-like"/>
</dbReference>
<evidence type="ECO:0000313" key="16">
    <source>
        <dbReference type="EMBL" id="ESN93081.1"/>
    </source>
</evidence>
<dbReference type="GO" id="GO:0005524">
    <property type="term" value="F:ATP binding"/>
    <property type="evidence" value="ECO:0007669"/>
    <property type="project" value="UniProtKB-KW"/>
</dbReference>
<feature type="domain" description="Helicase C-terminal" evidence="14">
    <location>
        <begin position="242"/>
        <end position="389"/>
    </location>
</feature>
<dbReference type="Gene3D" id="3.40.50.300">
    <property type="entry name" value="P-loop containing nucleotide triphosphate hydrolases"/>
    <property type="match status" value="2"/>
</dbReference>
<dbReference type="InterPro" id="IPR027417">
    <property type="entry name" value="P-loop_NTPase"/>
</dbReference>
<dbReference type="PROSITE" id="PS51194">
    <property type="entry name" value="HELICASE_CTER"/>
    <property type="match status" value="1"/>
</dbReference>
<evidence type="ECO:0000256" key="2">
    <source>
        <dbReference type="ARBA" id="ARBA00012552"/>
    </source>
</evidence>
<keyword evidence="6 11" id="KW-0067">ATP-binding</keyword>
<reference evidence="16 18" key="2">
    <citation type="journal article" date="2013" name="Nature">
        <title>Insights into bilaterian evolution from three spiralian genomes.</title>
        <authorList>
            <person name="Simakov O."/>
            <person name="Marletaz F."/>
            <person name="Cho S.J."/>
            <person name="Edsinger-Gonzales E."/>
            <person name="Havlak P."/>
            <person name="Hellsten U."/>
            <person name="Kuo D.H."/>
            <person name="Larsson T."/>
            <person name="Lv J."/>
            <person name="Arendt D."/>
            <person name="Savage R."/>
            <person name="Osoegawa K."/>
            <person name="de Jong P."/>
            <person name="Grimwood J."/>
            <person name="Chapman J.A."/>
            <person name="Shapiro H."/>
            <person name="Aerts A."/>
            <person name="Otillar R.P."/>
            <person name="Terry A.Y."/>
            <person name="Boore J.L."/>
            <person name="Grigoriev I.V."/>
            <person name="Lindberg D.R."/>
            <person name="Seaver E.C."/>
            <person name="Weisblat D.A."/>
            <person name="Putnam N.H."/>
            <person name="Rokhsar D.S."/>
        </authorList>
    </citation>
    <scope>NUCLEOTIDE SEQUENCE</scope>
</reference>
<dbReference type="InterPro" id="IPR014014">
    <property type="entry name" value="RNA_helicase_DEAD_Q_motif"/>
</dbReference>
<dbReference type="CDD" id="cd17954">
    <property type="entry name" value="DEADc_DDX47"/>
    <property type="match status" value="1"/>
</dbReference>
<proteinExistence type="inferred from homology"/>
<dbReference type="Proteomes" id="UP000015101">
    <property type="component" value="Unassembled WGS sequence"/>
</dbReference>
<dbReference type="EC" id="3.6.4.13" evidence="2"/>
<keyword evidence="8" id="KW-0539">Nucleus</keyword>
<dbReference type="CTD" id="20210019"/>
<dbReference type="PROSITE" id="PS00039">
    <property type="entry name" value="DEAD_ATP_HELICASE"/>
    <property type="match status" value="1"/>
</dbReference>
<keyword evidence="18" id="KW-1185">Reference proteome</keyword>
<dbReference type="STRING" id="6412.T1FMH0"/>
<dbReference type="InterPro" id="IPR044765">
    <property type="entry name" value="DDX47/Rrp3_DEADc"/>
</dbReference>
<keyword evidence="4 11" id="KW-0378">Hydrolase</keyword>
<dbReference type="EMBL" id="KB097639">
    <property type="protein sequence ID" value="ESN93081.1"/>
    <property type="molecule type" value="Genomic_DNA"/>
</dbReference>
<feature type="compositionally biased region" description="Basic and acidic residues" evidence="12">
    <location>
        <begin position="409"/>
        <end position="427"/>
    </location>
</feature>
<reference evidence="18" key="1">
    <citation type="submission" date="2012-12" db="EMBL/GenBank/DDBJ databases">
        <authorList>
            <person name="Hellsten U."/>
            <person name="Grimwood J."/>
            <person name="Chapman J.A."/>
            <person name="Shapiro H."/>
            <person name="Aerts A."/>
            <person name="Otillar R.P."/>
            <person name="Terry A.Y."/>
            <person name="Boore J.L."/>
            <person name="Simakov O."/>
            <person name="Marletaz F."/>
            <person name="Cho S.-J."/>
            <person name="Edsinger-Gonzales E."/>
            <person name="Havlak P."/>
            <person name="Kuo D.-H."/>
            <person name="Larsson T."/>
            <person name="Lv J."/>
            <person name="Arendt D."/>
            <person name="Savage R."/>
            <person name="Osoegawa K."/>
            <person name="de Jong P."/>
            <person name="Lindberg D.R."/>
            <person name="Seaver E.C."/>
            <person name="Weisblat D.A."/>
            <person name="Putnam N.H."/>
            <person name="Grigoriev I.V."/>
            <person name="Rokhsar D.S."/>
        </authorList>
    </citation>
    <scope>NUCLEOTIDE SEQUENCE</scope>
</reference>
<dbReference type="Pfam" id="PF00270">
    <property type="entry name" value="DEAD"/>
    <property type="match status" value="1"/>
</dbReference>
<dbReference type="OMA" id="HVLNKMP"/>
<dbReference type="SUPFAM" id="SSF52540">
    <property type="entry name" value="P-loop containing nucleoside triphosphate hydrolases"/>
    <property type="match status" value="1"/>
</dbReference>
<dbReference type="InterPro" id="IPR050079">
    <property type="entry name" value="DEAD_box_RNA_helicase"/>
</dbReference>
<dbReference type="CDD" id="cd18787">
    <property type="entry name" value="SF2_C_DEAD"/>
    <property type="match status" value="1"/>
</dbReference>
<dbReference type="AlphaFoldDB" id="T1FMH0"/>
<dbReference type="PROSITE" id="PS51192">
    <property type="entry name" value="HELICASE_ATP_BIND_1"/>
    <property type="match status" value="1"/>
</dbReference>
<feature type="domain" description="DEAD-box RNA helicase Q" evidence="15">
    <location>
        <begin position="16"/>
        <end position="44"/>
    </location>
</feature>
<dbReference type="GeneID" id="20210019"/>